<reference evidence="1" key="1">
    <citation type="journal article" date="2021" name="Proc. Natl. Acad. Sci. U.S.A.">
        <title>A Catalog of Tens of Thousands of Viruses from Human Metagenomes Reveals Hidden Associations with Chronic Diseases.</title>
        <authorList>
            <person name="Tisza M.J."/>
            <person name="Buck C.B."/>
        </authorList>
    </citation>
    <scope>NUCLEOTIDE SEQUENCE</scope>
    <source>
        <strain evidence="1">CtOZu12</strain>
    </source>
</reference>
<name>A0A8D9PEZ9_9VIRU</name>
<accession>A0A8D9PEZ9</accession>
<dbReference type="EMBL" id="BK029940">
    <property type="protein sequence ID" value="DAD55988.1"/>
    <property type="molecule type" value="Genomic_DNA"/>
</dbReference>
<sequence>MSDTSRYTDEQIKELVNGLNNAIVSIQEAKID</sequence>
<evidence type="ECO:0000313" key="1">
    <source>
        <dbReference type="EMBL" id="DAD55988.1"/>
    </source>
</evidence>
<organism evidence="1">
    <name type="scientific">Bacteriophage sp</name>
    <dbReference type="NCBI Taxonomy" id="38018"/>
    <lineage>
        <taxon>Viruses</taxon>
    </lineage>
</organism>
<proteinExistence type="predicted"/>
<protein>
    <submittedName>
        <fullName evidence="1">Uncharacterized protein</fullName>
    </submittedName>
</protein>